<keyword evidence="1" id="KW-1133">Transmembrane helix</keyword>
<protein>
    <submittedName>
        <fullName evidence="2">Uncharacterized protein</fullName>
    </submittedName>
</protein>
<keyword evidence="3" id="KW-1185">Reference proteome</keyword>
<keyword evidence="1" id="KW-0472">Membrane</keyword>
<feature type="transmembrane region" description="Helical" evidence="1">
    <location>
        <begin position="41"/>
        <end position="60"/>
    </location>
</feature>
<name>A0A6V7HA23_9HYME</name>
<accession>A0A6V7HA23</accession>
<gene>
    <name evidence="2" type="ORF">MHI_LOCUS709686</name>
</gene>
<feature type="non-terminal residue" evidence="2">
    <location>
        <position position="1"/>
    </location>
</feature>
<evidence type="ECO:0000313" key="2">
    <source>
        <dbReference type="EMBL" id="CAD1477095.1"/>
    </source>
</evidence>
<comment type="caution">
    <text evidence="2">The sequence shown here is derived from an EMBL/GenBank/DDBJ whole genome shotgun (WGS) entry which is preliminary data.</text>
</comment>
<evidence type="ECO:0000256" key="1">
    <source>
        <dbReference type="SAM" id="Phobius"/>
    </source>
</evidence>
<proteinExistence type="predicted"/>
<organism evidence="2 3">
    <name type="scientific">Heterotrigona itama</name>
    <dbReference type="NCBI Taxonomy" id="395501"/>
    <lineage>
        <taxon>Eukaryota</taxon>
        <taxon>Metazoa</taxon>
        <taxon>Ecdysozoa</taxon>
        <taxon>Arthropoda</taxon>
        <taxon>Hexapoda</taxon>
        <taxon>Insecta</taxon>
        <taxon>Pterygota</taxon>
        <taxon>Neoptera</taxon>
        <taxon>Endopterygota</taxon>
        <taxon>Hymenoptera</taxon>
        <taxon>Apocrita</taxon>
        <taxon>Aculeata</taxon>
        <taxon>Apoidea</taxon>
        <taxon>Anthophila</taxon>
        <taxon>Apidae</taxon>
        <taxon>Heterotrigona</taxon>
    </lineage>
</organism>
<dbReference type="AlphaFoldDB" id="A0A6V7HA23"/>
<dbReference type="Proteomes" id="UP000752696">
    <property type="component" value="Unassembled WGS sequence"/>
</dbReference>
<evidence type="ECO:0000313" key="3">
    <source>
        <dbReference type="Proteomes" id="UP000752696"/>
    </source>
</evidence>
<reference evidence="2" key="1">
    <citation type="submission" date="2020-07" db="EMBL/GenBank/DDBJ databases">
        <authorList>
            <person name="Nazaruddin N."/>
        </authorList>
    </citation>
    <scope>NUCLEOTIDE SEQUENCE</scope>
</reference>
<dbReference type="EMBL" id="CAJDYZ010009823">
    <property type="protein sequence ID" value="CAD1477095.1"/>
    <property type="molecule type" value="Genomic_DNA"/>
</dbReference>
<keyword evidence="1" id="KW-0812">Transmembrane</keyword>
<dbReference type="OrthoDB" id="10331887at2759"/>
<sequence length="76" mass="8790">ITTLTENRRIIFSWTKRYCRNENTMNHEARDGLSTASLSNFVYTSCIFVVWLTCILDNAVRSSFRTTLVLGPHAIY</sequence>